<accession>A0ABX4EEP3</accession>
<feature type="transmembrane region" description="Helical" evidence="1">
    <location>
        <begin position="921"/>
        <end position="941"/>
    </location>
</feature>
<keyword evidence="3" id="KW-1185">Reference proteome</keyword>
<dbReference type="Gene3D" id="3.30.2090.10">
    <property type="entry name" value="Multidrug efflux transporter AcrB TolC docking domain, DN and DC subdomains"/>
    <property type="match status" value="2"/>
</dbReference>
<feature type="transmembrane region" description="Helical" evidence="1">
    <location>
        <begin position="340"/>
        <end position="357"/>
    </location>
</feature>
<dbReference type="Pfam" id="PF00873">
    <property type="entry name" value="ACR_tran"/>
    <property type="match status" value="2"/>
</dbReference>
<keyword evidence="1" id="KW-1133">Transmembrane helix</keyword>
<gene>
    <name evidence="2" type="ORF">CIK91_13800</name>
</gene>
<dbReference type="Gene3D" id="3.30.70.1430">
    <property type="entry name" value="Multidrug efflux transporter AcrB pore domain"/>
    <property type="match status" value="2"/>
</dbReference>
<dbReference type="PANTHER" id="PTHR32063:SF0">
    <property type="entry name" value="SWARMING MOTILITY PROTEIN SWRC"/>
    <property type="match status" value="1"/>
</dbReference>
<dbReference type="SUPFAM" id="SSF82693">
    <property type="entry name" value="Multidrug efflux transporter AcrB pore domain, PN1, PN2, PC1 and PC2 subdomains"/>
    <property type="match status" value="1"/>
</dbReference>
<protein>
    <recommendedName>
        <fullName evidence="4">AcrB/AcrD/AcrF family protein</fullName>
    </recommendedName>
</protein>
<dbReference type="Proteomes" id="UP000216189">
    <property type="component" value="Unassembled WGS sequence"/>
</dbReference>
<dbReference type="PANTHER" id="PTHR32063">
    <property type="match status" value="1"/>
</dbReference>
<dbReference type="Gene3D" id="1.20.1640.10">
    <property type="entry name" value="Multidrug efflux transporter AcrB transmembrane domain"/>
    <property type="match status" value="3"/>
</dbReference>
<evidence type="ECO:0000256" key="1">
    <source>
        <dbReference type="SAM" id="Phobius"/>
    </source>
</evidence>
<feature type="transmembrane region" description="Helical" evidence="1">
    <location>
        <begin position="456"/>
        <end position="479"/>
    </location>
</feature>
<dbReference type="InterPro" id="IPR001036">
    <property type="entry name" value="Acrflvin-R"/>
</dbReference>
<dbReference type="Gene3D" id="3.30.70.1440">
    <property type="entry name" value="Multidrug efflux transporter AcrB pore domain"/>
    <property type="match status" value="1"/>
</dbReference>
<feature type="transmembrane region" description="Helical" evidence="1">
    <location>
        <begin position="1020"/>
        <end position="1049"/>
    </location>
</feature>
<organism evidence="2 3">
    <name type="scientific">Segatella bryantii</name>
    <name type="common">Prevotella bryantii</name>
    <dbReference type="NCBI Taxonomy" id="77095"/>
    <lineage>
        <taxon>Bacteria</taxon>
        <taxon>Pseudomonadati</taxon>
        <taxon>Bacteroidota</taxon>
        <taxon>Bacteroidia</taxon>
        <taxon>Bacteroidales</taxon>
        <taxon>Prevotellaceae</taxon>
        <taxon>Segatella</taxon>
    </lineage>
</organism>
<feature type="transmembrane region" description="Helical" evidence="1">
    <location>
        <begin position="391"/>
        <end position="412"/>
    </location>
</feature>
<dbReference type="Gene3D" id="3.30.70.1320">
    <property type="entry name" value="Multidrug efflux transporter AcrB pore domain like"/>
    <property type="match status" value="1"/>
</dbReference>
<feature type="transmembrane region" description="Helical" evidence="1">
    <location>
        <begin position="516"/>
        <end position="533"/>
    </location>
</feature>
<feature type="transmembrane region" description="Helical" evidence="1">
    <location>
        <begin position="896"/>
        <end position="914"/>
    </location>
</feature>
<evidence type="ECO:0000313" key="3">
    <source>
        <dbReference type="Proteomes" id="UP000216189"/>
    </source>
</evidence>
<reference evidence="2 3" key="1">
    <citation type="submission" date="2017-08" db="EMBL/GenBank/DDBJ databases">
        <title>Comparative genomics of non-oral Prevotella species.</title>
        <authorList>
            <person name="Accetto T."/>
            <person name="Nograsek B."/>
            <person name="Avgustin G."/>
        </authorList>
    </citation>
    <scope>NUCLEOTIDE SEQUENCE [LARGE SCALE GENOMIC DNA]</scope>
    <source>
        <strain evidence="2 3">TC1-1</strain>
    </source>
</reference>
<dbReference type="EMBL" id="NPJF01000073">
    <property type="protein sequence ID" value="OYP53046.1"/>
    <property type="molecule type" value="Genomic_DNA"/>
</dbReference>
<feature type="transmembrane region" description="Helical" evidence="1">
    <location>
        <begin position="995"/>
        <end position="1014"/>
    </location>
</feature>
<proteinExistence type="predicted"/>
<dbReference type="SUPFAM" id="SSF82866">
    <property type="entry name" value="Multidrug efflux transporter AcrB transmembrane domain"/>
    <property type="match status" value="2"/>
</dbReference>
<name>A0ABX4EEP3_SEGBR</name>
<keyword evidence="1" id="KW-0472">Membrane</keyword>
<sequence>MKISSFSIILSFVVLMLIGTAMVPLVNIGEKPQIEQRKNIIITYGWPNMAAKVVEQNVTSTMEGVISSIKGVERVSSTSYFGGCEIQVTLKRNANPNAVKFEIASLLRQTYEHLPQGVWYPWMGGGEMEHSHATHNEQKLLLSYEINADMPPEQLKNMVEQLLVNNIRCEEDVNKVEVTGTREKYIEINYNPQLLAAYHLTPEEIGAGINNFIGRDEIVGDIVRTFSDQHQSIIPLHLTIDKYSRILGEMPIKKVEDKIIYLNDLASFHYKYREPDNYYRINGKNTVNLNIYVAGDSKLITTASRLRNQVTNILEQNKNIFTAKLATDASEQPLKELQKVIYRSLAAILILLLFVLVTSQSLKCLAIVSITLLANILISIIGYVLCDVQLNVYSLAGITIAMGLIIDSVIIMTNHYSYYHNRKAFLAILAALLTTIGSLIVIFFLPKEKQDMLYDFSWVIIINLITSLVVALLFVPALVEQLNYIPKSHRIKMRQATIKWNRFYTKYIYFACRHRAWFIIFLIYAFGIPIFALPDSIGPDENVYTPDSQYQAKWYEKLYNNTFGSDFFIRTCKDPLTTYLGGSMYLFSQSISDHVRESEQEKILHISGKMPSGSTAAQLNEKVILVENYLREFNGIKEFTTQIFGSNAVIDVTFKDDIKNSAYPYQLEKKLISKLITIGGADWKTYGVSYEGFSNSIYTDNGNHYITISGFNFEQLNHYAEDMAAYLQKNRRISDIKIEIPGFEHQEDEYYIDYNTLKLAIYNEKANTLYHGISPYFKETYVGKYTDDHQNLNIFLKPIENKNNDLWHLNHAQFNSLENQVFPTDYMNIYKRNANNFIPRENQEFIIRVSFNIVGSYMFISDILETTIKHFNRILPLGYKCDTTTIAQQEKEKSKYGLIILVVVIIFFICSIQFDSIKMAIVVVSMIPVSLIGTFLTFYFTGVEFGDGGFASLIMLCGITVNAMLYIITQYLYLKKINKNTNLVHLYTKAINHKIVPVLLTIISTILGLVPFFFDGQEEIFWFSFATGVTGGLLFSVISLLFVCPIFLFSKNQKL</sequence>
<comment type="caution">
    <text evidence="2">The sequence shown here is derived from an EMBL/GenBank/DDBJ whole genome shotgun (WGS) entry which is preliminary data.</text>
</comment>
<dbReference type="RefSeq" id="WP_094449129.1">
    <property type="nucleotide sequence ID" value="NZ_CP091802.1"/>
</dbReference>
<feature type="transmembrane region" description="Helical" evidence="1">
    <location>
        <begin position="364"/>
        <end position="385"/>
    </location>
</feature>
<dbReference type="InterPro" id="IPR027463">
    <property type="entry name" value="AcrB_DN_DC_subdom"/>
</dbReference>
<keyword evidence="1" id="KW-0812">Transmembrane</keyword>
<evidence type="ECO:0008006" key="4">
    <source>
        <dbReference type="Google" id="ProtNLM"/>
    </source>
</evidence>
<feature type="transmembrane region" description="Helical" evidence="1">
    <location>
        <begin position="953"/>
        <end position="974"/>
    </location>
</feature>
<feature type="transmembrane region" description="Helical" evidence="1">
    <location>
        <begin position="424"/>
        <end position="444"/>
    </location>
</feature>
<evidence type="ECO:0000313" key="2">
    <source>
        <dbReference type="EMBL" id="OYP53046.1"/>
    </source>
</evidence>